<name>A0A016UFQ1_9BILA</name>
<comment type="caution">
    <text evidence="1">The sequence shown here is derived from an EMBL/GenBank/DDBJ whole genome shotgun (WGS) entry which is preliminary data.</text>
</comment>
<sequence length="82" mass="9482">MFLDYGKHLGSQSHNRSTRAIRTVIATMVARKLIWAASRPLLFSEHIYRKRQSRLHHGMKRRNIYAARAQQHPTSTALSRAA</sequence>
<organism evidence="1 2">
    <name type="scientific">Ancylostoma ceylanicum</name>
    <dbReference type="NCBI Taxonomy" id="53326"/>
    <lineage>
        <taxon>Eukaryota</taxon>
        <taxon>Metazoa</taxon>
        <taxon>Ecdysozoa</taxon>
        <taxon>Nematoda</taxon>
        <taxon>Chromadorea</taxon>
        <taxon>Rhabditida</taxon>
        <taxon>Rhabditina</taxon>
        <taxon>Rhabditomorpha</taxon>
        <taxon>Strongyloidea</taxon>
        <taxon>Ancylostomatidae</taxon>
        <taxon>Ancylostomatinae</taxon>
        <taxon>Ancylostoma</taxon>
    </lineage>
</organism>
<dbReference type="AlphaFoldDB" id="A0A016UFQ1"/>
<keyword evidence="2" id="KW-1185">Reference proteome</keyword>
<accession>A0A016UFQ1</accession>
<dbReference type="EMBL" id="JARK01001379">
    <property type="protein sequence ID" value="EYC13741.1"/>
    <property type="molecule type" value="Genomic_DNA"/>
</dbReference>
<evidence type="ECO:0000313" key="2">
    <source>
        <dbReference type="Proteomes" id="UP000024635"/>
    </source>
</evidence>
<gene>
    <name evidence="1" type="primary">Acey_s0043.g900</name>
    <name evidence="1" type="ORF">Y032_0043g900</name>
</gene>
<protein>
    <submittedName>
        <fullName evidence="1">Uncharacterized protein</fullName>
    </submittedName>
</protein>
<dbReference type="Proteomes" id="UP000024635">
    <property type="component" value="Unassembled WGS sequence"/>
</dbReference>
<proteinExistence type="predicted"/>
<evidence type="ECO:0000313" key="1">
    <source>
        <dbReference type="EMBL" id="EYC13741.1"/>
    </source>
</evidence>
<reference evidence="2" key="1">
    <citation type="journal article" date="2015" name="Nat. Genet.">
        <title>The genome and transcriptome of the zoonotic hookworm Ancylostoma ceylanicum identify infection-specific gene families.</title>
        <authorList>
            <person name="Schwarz E.M."/>
            <person name="Hu Y."/>
            <person name="Antoshechkin I."/>
            <person name="Miller M.M."/>
            <person name="Sternberg P.W."/>
            <person name="Aroian R.V."/>
        </authorList>
    </citation>
    <scope>NUCLEOTIDE SEQUENCE</scope>
    <source>
        <strain evidence="2">HY135</strain>
    </source>
</reference>